<reference evidence="2 3" key="1">
    <citation type="submission" date="2014-06" db="EMBL/GenBank/DDBJ databases">
        <title>Draft genome sequence of Bacillus manliponensis JCM 15802 (MCCC 1A00708).</title>
        <authorList>
            <person name="Lai Q."/>
            <person name="Liu Y."/>
            <person name="Shao Z."/>
        </authorList>
    </citation>
    <scope>NUCLEOTIDE SEQUENCE [LARGE SCALE GENOMIC DNA]</scope>
    <source>
        <strain evidence="2 3">JCM 15802</strain>
    </source>
</reference>
<feature type="transmembrane region" description="Helical" evidence="1">
    <location>
        <begin position="35"/>
        <end position="61"/>
    </location>
</feature>
<dbReference type="AlphaFoldDB" id="A0A073KEG8"/>
<keyword evidence="1" id="KW-1133">Transmembrane helix</keyword>
<keyword evidence="1" id="KW-0812">Transmembrane</keyword>
<gene>
    <name evidence="2" type="ORF">BAMA_15065</name>
</gene>
<feature type="transmembrane region" description="Helical" evidence="1">
    <location>
        <begin position="67"/>
        <end position="88"/>
    </location>
</feature>
<evidence type="ECO:0008006" key="4">
    <source>
        <dbReference type="Google" id="ProtNLM"/>
    </source>
</evidence>
<organism evidence="2 3">
    <name type="scientific">Bacillus manliponensis</name>
    <dbReference type="NCBI Taxonomy" id="574376"/>
    <lineage>
        <taxon>Bacteria</taxon>
        <taxon>Bacillati</taxon>
        <taxon>Bacillota</taxon>
        <taxon>Bacilli</taxon>
        <taxon>Bacillales</taxon>
        <taxon>Bacillaceae</taxon>
        <taxon>Bacillus</taxon>
        <taxon>Bacillus cereus group</taxon>
    </lineage>
</organism>
<dbReference type="STRING" id="574376.BAMA_15065"/>
<keyword evidence="1" id="KW-0472">Membrane</keyword>
<dbReference type="OrthoDB" id="2929821at2"/>
<dbReference type="Proteomes" id="UP000027822">
    <property type="component" value="Unassembled WGS sequence"/>
</dbReference>
<comment type="caution">
    <text evidence="2">The sequence shown here is derived from an EMBL/GenBank/DDBJ whole genome shotgun (WGS) entry which is preliminary data.</text>
</comment>
<dbReference type="RefSeq" id="WP_034637065.1">
    <property type="nucleotide sequence ID" value="NZ_CBCSJC010000020.1"/>
</dbReference>
<accession>A0A073KEG8</accession>
<proteinExistence type="predicted"/>
<evidence type="ECO:0000256" key="1">
    <source>
        <dbReference type="SAM" id="Phobius"/>
    </source>
</evidence>
<name>A0A073KEG8_9BACI</name>
<feature type="transmembrane region" description="Helical" evidence="1">
    <location>
        <begin position="6"/>
        <end position="23"/>
    </location>
</feature>
<dbReference type="InterPro" id="IPR025353">
    <property type="entry name" value="DUF4257"/>
</dbReference>
<dbReference type="EMBL" id="JOTN01000003">
    <property type="protein sequence ID" value="KEK20723.1"/>
    <property type="molecule type" value="Genomic_DNA"/>
</dbReference>
<sequence length="117" mass="12823">MMMMIITAVITGMFSGIASHYIANNKILLPRKTRLAFHPGFLGEMFVGSLASIVGVAMLGAETMLDVIKVSILAGISGQTFLLHNLLFTEKEKASELKDISKIVNNLETRSKQKHTM</sequence>
<evidence type="ECO:0000313" key="2">
    <source>
        <dbReference type="EMBL" id="KEK20723.1"/>
    </source>
</evidence>
<keyword evidence="3" id="KW-1185">Reference proteome</keyword>
<evidence type="ECO:0000313" key="3">
    <source>
        <dbReference type="Proteomes" id="UP000027822"/>
    </source>
</evidence>
<dbReference type="Pfam" id="PF14074">
    <property type="entry name" value="DUF4257"/>
    <property type="match status" value="1"/>
</dbReference>
<protein>
    <recommendedName>
        <fullName evidence="4">DUF4257 domain-containing protein</fullName>
    </recommendedName>
</protein>